<keyword evidence="2" id="KW-1185">Reference proteome</keyword>
<gene>
    <name evidence="1" type="ORF">HW532_08455</name>
</gene>
<organism evidence="1 2">
    <name type="scientific">Kaustia mangrovi</name>
    <dbReference type="NCBI Taxonomy" id="2593653"/>
    <lineage>
        <taxon>Bacteria</taxon>
        <taxon>Pseudomonadati</taxon>
        <taxon>Pseudomonadota</taxon>
        <taxon>Alphaproteobacteria</taxon>
        <taxon>Hyphomicrobiales</taxon>
        <taxon>Parvibaculaceae</taxon>
        <taxon>Kaustia</taxon>
    </lineage>
</organism>
<evidence type="ECO:0000313" key="1">
    <source>
        <dbReference type="EMBL" id="QPC42725.1"/>
    </source>
</evidence>
<dbReference type="InterPro" id="IPR031832">
    <property type="entry name" value="DUF4747"/>
</dbReference>
<name>A0A7S8C3K1_9HYPH</name>
<dbReference type="RefSeq" id="WP_213163961.1">
    <property type="nucleotide sequence ID" value="NZ_CP058214.1"/>
</dbReference>
<reference evidence="1 2" key="1">
    <citation type="submission" date="2020-06" db="EMBL/GenBank/DDBJ databases">
        <title>Genome sequence of 2 isolates from Red Sea Mangroves.</title>
        <authorList>
            <person name="Sefrji F."/>
            <person name="Michoud G."/>
            <person name="Merlino G."/>
            <person name="Daffonchio D."/>
        </authorList>
    </citation>
    <scope>NUCLEOTIDE SEQUENCE [LARGE SCALE GENOMIC DNA]</scope>
    <source>
        <strain evidence="1 2">R1DC25</strain>
    </source>
</reference>
<dbReference type="Proteomes" id="UP000593594">
    <property type="component" value="Chromosome"/>
</dbReference>
<protein>
    <submittedName>
        <fullName evidence="1">Uncharacterized protein</fullName>
    </submittedName>
</protein>
<accession>A0A7S8C3K1</accession>
<dbReference type="KEGG" id="kmn:HW532_08455"/>
<dbReference type="EMBL" id="CP058214">
    <property type="protein sequence ID" value="QPC42725.1"/>
    <property type="molecule type" value="Genomic_DNA"/>
</dbReference>
<dbReference type="AlphaFoldDB" id="A0A7S8C3K1"/>
<evidence type="ECO:0000313" key="2">
    <source>
        <dbReference type="Proteomes" id="UP000593594"/>
    </source>
</evidence>
<sequence length="331" mass="37560">MRQHSATFANFICRFGDEKVLLDYAEEIVIPAFTRDTYVRSYGQRTHYHFYEVELVDLSGDRELPVLALAGRFIKDTELTRHQIFDAKQGLIKDEQRMRSAPSVFFVLLLNNHRLIYFPETPHAPDLNAFKATAEQFLRRRHKEYVDELYDALKAEGEKVTKKALFETHPAPTLEVIALTGADDITAFVKRYGILKRIDFRIVRPNDDIDAGEILGQVREFSRGLNADRTNLTTANNEGLNIQASIEAVTAATETGNQEVKLTGVDENGNHLAGNNDKFQITAPVENIPPARAGLTRRLFEIYETMTQNGAIRAPAMDRAVEKIRQLVRLL</sequence>
<proteinExistence type="predicted"/>
<dbReference type="Pfam" id="PF15931">
    <property type="entry name" value="DUF4747"/>
    <property type="match status" value="1"/>
</dbReference>